<dbReference type="GO" id="GO:0051920">
    <property type="term" value="F:peroxiredoxin activity"/>
    <property type="evidence" value="ECO:0007669"/>
    <property type="project" value="InterPro"/>
</dbReference>
<dbReference type="Pfam" id="PF00578">
    <property type="entry name" value="AhpC-TSA"/>
    <property type="match status" value="1"/>
</dbReference>
<evidence type="ECO:0000256" key="4">
    <source>
        <dbReference type="ARBA" id="ARBA00023284"/>
    </source>
</evidence>
<dbReference type="PeroxiBase" id="4957">
    <property type="entry name" value="Bna1CysPrx"/>
</dbReference>
<sequence>MATVGTLGSKIPDFTLDSTAGKKSLYEVFGDNWGILFSHPADFTPICTTELGMAEEYMEDFKKRNVSIAGLSCNDAKSHEKWLEDIAAYTKQKRGKEFKPAYPIFADTERKVAHSLGMINLDHVNAKGIPLPARKVFIVDPKKIIKLTLCYPAATGRNFDEILRVLDSLQLTSYKKLATPANWKVGDDCVLLPNVQGKEAETYKPQLVELPSGKEYLRIVKCPEQWPKKAIE</sequence>
<dbReference type="CDD" id="cd03016">
    <property type="entry name" value="PRX_1cys"/>
    <property type="match status" value="1"/>
</dbReference>
<evidence type="ECO:0000256" key="7">
    <source>
        <dbReference type="PIRSR" id="PIRSR000239-1"/>
    </source>
</evidence>
<dbReference type="Gene3D" id="3.40.30.10">
    <property type="entry name" value="Glutaredoxin"/>
    <property type="match status" value="1"/>
</dbReference>
<keyword evidence="2 6" id="KW-0049">Antioxidant</keyword>
<keyword evidence="1 6" id="KW-0575">Peroxidase</keyword>
<comment type="function">
    <text evidence="6">Thiol-specific peroxidase that catalyzes the reduction of hydrogen peroxide and organic hydroperoxides to water and alcohols, respectively.</text>
</comment>
<dbReference type="InterPro" id="IPR000866">
    <property type="entry name" value="AhpC/TSA"/>
</dbReference>
<evidence type="ECO:0000256" key="1">
    <source>
        <dbReference type="ARBA" id="ARBA00022559"/>
    </source>
</evidence>
<protein>
    <submittedName>
        <fullName evidence="9">Peroxidase</fullName>
    </submittedName>
</protein>
<dbReference type="InterPro" id="IPR013766">
    <property type="entry name" value="Thioredoxin_domain"/>
</dbReference>
<dbReference type="GO" id="GO:0005739">
    <property type="term" value="C:mitochondrion"/>
    <property type="evidence" value="ECO:0007669"/>
    <property type="project" value="TreeGrafter"/>
</dbReference>
<reference evidence="9" key="1">
    <citation type="journal article" date="2004" name="J. Eukaryot. Microbiol.">
        <title>Plastid-targeting peptides from the chlorarachniophyte Bigelowiella natans.</title>
        <authorList>
            <person name="Rogers M.B."/>
            <person name="Archibald J.M."/>
            <person name="Field M.A."/>
            <person name="Li C."/>
            <person name="Striepen B."/>
            <person name="Keeling P.J."/>
        </authorList>
    </citation>
    <scope>NUCLEOTIDE SEQUENCE</scope>
</reference>
<feature type="domain" description="Thioredoxin" evidence="8">
    <location>
        <begin position="5"/>
        <end position="171"/>
    </location>
</feature>
<evidence type="ECO:0000259" key="8">
    <source>
        <dbReference type="PROSITE" id="PS51352"/>
    </source>
</evidence>
<dbReference type="InterPro" id="IPR045020">
    <property type="entry name" value="PRX_1cys"/>
</dbReference>
<dbReference type="InterPro" id="IPR024706">
    <property type="entry name" value="Peroxiredoxin_AhpC-typ"/>
</dbReference>
<dbReference type="GO" id="GO:0045454">
    <property type="term" value="P:cell redox homeostasis"/>
    <property type="evidence" value="ECO:0007669"/>
    <property type="project" value="TreeGrafter"/>
</dbReference>
<evidence type="ECO:0000256" key="5">
    <source>
        <dbReference type="ARBA" id="ARBA00025719"/>
    </source>
</evidence>
<evidence type="ECO:0000313" key="9">
    <source>
        <dbReference type="EMBL" id="AAT09081.1"/>
    </source>
</evidence>
<dbReference type="FunFam" id="3.30.1020.10:FF:000001">
    <property type="entry name" value="1-Cys peroxiredoxin"/>
    <property type="match status" value="1"/>
</dbReference>
<keyword evidence="4 6" id="KW-0676">Redox-active center</keyword>
<evidence type="ECO:0000256" key="3">
    <source>
        <dbReference type="ARBA" id="ARBA00023002"/>
    </source>
</evidence>
<organism evidence="9">
    <name type="scientific">Bigelowiella natans</name>
    <name type="common">Pedinomonas minutissima</name>
    <name type="synonym">Chlorarachnion sp. (strain CCMP621)</name>
    <dbReference type="NCBI Taxonomy" id="227086"/>
    <lineage>
        <taxon>Eukaryota</taxon>
        <taxon>Sar</taxon>
        <taxon>Rhizaria</taxon>
        <taxon>Cercozoa</taxon>
        <taxon>Chlorarachniophyceae</taxon>
        <taxon>Bigelowiella</taxon>
    </lineage>
</organism>
<dbReference type="OMA" id="HGPMNIP"/>
<dbReference type="SUPFAM" id="SSF52833">
    <property type="entry name" value="Thioredoxin-like"/>
    <property type="match status" value="1"/>
</dbReference>
<dbReference type="InterPro" id="IPR036249">
    <property type="entry name" value="Thioredoxin-like_sf"/>
</dbReference>
<comment type="similarity">
    <text evidence="5">Belongs to the peroxiredoxin family. Prx6 subfamily.</text>
</comment>
<dbReference type="GO" id="GO:0005829">
    <property type="term" value="C:cytosol"/>
    <property type="evidence" value="ECO:0007669"/>
    <property type="project" value="TreeGrafter"/>
</dbReference>
<dbReference type="EMBL" id="AY542989">
    <property type="protein sequence ID" value="AAT09081.1"/>
    <property type="molecule type" value="mRNA"/>
</dbReference>
<proteinExistence type="evidence at transcript level"/>
<dbReference type="FunFam" id="3.40.30.10:FF:000011">
    <property type="entry name" value="Peroxiredoxin PRX1"/>
    <property type="match status" value="1"/>
</dbReference>
<dbReference type="HOGENOM" id="CLU_042529_4_1_1"/>
<name>Q5YET2_BIGNA</name>
<evidence type="ECO:0000256" key="6">
    <source>
        <dbReference type="PIRNR" id="PIRNR000239"/>
    </source>
</evidence>
<dbReference type="PANTHER" id="PTHR43503">
    <property type="entry name" value="MCG48959-RELATED"/>
    <property type="match status" value="1"/>
</dbReference>
<evidence type="ECO:0000256" key="2">
    <source>
        <dbReference type="ARBA" id="ARBA00022862"/>
    </source>
</evidence>
<dbReference type="Gene3D" id="3.30.1020.10">
    <property type="entry name" value="Antioxidant, Horf6, Chain A, domain2"/>
    <property type="match status" value="1"/>
</dbReference>
<accession>Q5YET2</accession>
<dbReference type="AlphaFoldDB" id="Q5YET2"/>
<dbReference type="PANTHER" id="PTHR43503:SF4">
    <property type="entry name" value="PEROXIREDOXIN-6"/>
    <property type="match status" value="1"/>
</dbReference>
<dbReference type="PIRSF" id="PIRSF000239">
    <property type="entry name" value="AHPC"/>
    <property type="match status" value="1"/>
</dbReference>
<dbReference type="PROSITE" id="PS51352">
    <property type="entry name" value="THIOREDOXIN_2"/>
    <property type="match status" value="1"/>
</dbReference>
<feature type="active site" description="Cysteine sulfenic acid (-SOH) intermediate; for peroxidase activity" evidence="7">
    <location>
        <position position="47"/>
    </location>
</feature>
<keyword evidence="3 6" id="KW-0560">Oxidoreductase</keyword>